<dbReference type="EMBL" id="MK061298">
    <property type="protein sequence ID" value="AYV91257.1"/>
    <property type="molecule type" value="Genomic_DNA"/>
</dbReference>
<feature type="transmembrane region" description="Helical" evidence="1">
    <location>
        <begin position="28"/>
        <end position="48"/>
    </location>
</feature>
<feature type="transmembrane region" description="Helical" evidence="1">
    <location>
        <begin position="145"/>
        <end position="163"/>
    </location>
</feature>
<gene>
    <name evidence="2" type="primary">orf1</name>
</gene>
<dbReference type="KEGG" id="aluc:EJ508_mgp15"/>
<sequence length="304" mass="37073">MFALVLPMFEYIFVIIFTDLEKSKYFKIIYMFIIDFIDFFIIIIKKIWYFYIKYFIIDILVFYIKKFIIFLFNYLFKYLIKYSPLFKSYYYSYIKPIYVYLYNKQIVKIMNHPLVSFLQNEKVKKYYIFLFNCEKITKYSKWFKCLFNLLILGLIIKDINSNYEFLTSLDKFMDNILSPNFYIMLAYSSIKYYFFSKILLIIFNIVVNNNIKEIHEKYFNNILNYYYIILPTLFMLTLFTIYNDDYPLILSLKDLIFYLVVIHLGLGFLIEALYKDIQSPLITLFTILIALLGIIIAIFNIKEC</sequence>
<name>A0A3G5AVQ9_ASPKA</name>
<feature type="transmembrane region" description="Helical" evidence="1">
    <location>
        <begin position="54"/>
        <end position="76"/>
    </location>
</feature>
<feature type="transmembrane region" description="Helical" evidence="1">
    <location>
        <begin position="192"/>
        <end position="211"/>
    </location>
</feature>
<feature type="non-terminal residue" evidence="2">
    <location>
        <position position="304"/>
    </location>
</feature>
<dbReference type="GeneID" id="38573603"/>
<accession>A0A3G5AVQ9</accession>
<protein>
    <submittedName>
        <fullName evidence="2">Uncharacterized protein</fullName>
    </submittedName>
</protein>
<keyword evidence="1" id="KW-0812">Transmembrane</keyword>
<feature type="transmembrane region" description="Helical" evidence="1">
    <location>
        <begin position="255"/>
        <end position="274"/>
    </location>
</feature>
<evidence type="ECO:0000256" key="1">
    <source>
        <dbReference type="SAM" id="Phobius"/>
    </source>
</evidence>
<geneLocation type="mitochondrion" evidence="2"/>
<reference evidence="2" key="1">
    <citation type="submission" date="2018-10" db="EMBL/GenBank/DDBJ databases">
        <title>Complete mitochondrial genome sequence of Aspergillus luchuensis.</title>
        <authorList>
            <person name="Park J."/>
            <person name="Kwon W."/>
            <person name="Mageswari A."/>
            <person name="Heo I.-B."/>
            <person name="Han K."/>
            <person name="Hong S.-B."/>
        </authorList>
    </citation>
    <scope>NUCLEOTIDE SEQUENCE</scope>
</reference>
<organism evidence="2">
    <name type="scientific">Aspergillus kawachii</name>
    <name type="common">White koji mold</name>
    <name type="synonym">Aspergillus awamori var. kawachi</name>
    <dbReference type="NCBI Taxonomy" id="1069201"/>
    <lineage>
        <taxon>Eukaryota</taxon>
        <taxon>Fungi</taxon>
        <taxon>Dikarya</taxon>
        <taxon>Ascomycota</taxon>
        <taxon>Pezizomycotina</taxon>
        <taxon>Eurotiomycetes</taxon>
        <taxon>Eurotiomycetidae</taxon>
        <taxon>Eurotiales</taxon>
        <taxon>Aspergillaceae</taxon>
        <taxon>Aspergillus</taxon>
        <taxon>Aspergillus subgen. Circumdati</taxon>
    </lineage>
</organism>
<keyword evidence="2" id="KW-0496">Mitochondrion</keyword>
<proteinExistence type="predicted"/>
<keyword evidence="1" id="KW-1133">Transmembrane helix</keyword>
<dbReference type="RefSeq" id="YP_009546975.1">
    <property type="nucleotide sequence ID" value="NC_040166.1"/>
</dbReference>
<dbReference type="AlphaFoldDB" id="A0A3G5AVQ9"/>
<feature type="transmembrane region" description="Helical" evidence="1">
    <location>
        <begin position="223"/>
        <end position="243"/>
    </location>
</feature>
<feature type="transmembrane region" description="Helical" evidence="1">
    <location>
        <begin position="281"/>
        <end position="301"/>
    </location>
</feature>
<evidence type="ECO:0000313" key="2">
    <source>
        <dbReference type="EMBL" id="AYV91257.1"/>
    </source>
</evidence>
<keyword evidence="1" id="KW-0472">Membrane</keyword>